<protein>
    <submittedName>
        <fullName evidence="1">Swarming motility protein SwrD</fullName>
    </submittedName>
</protein>
<organism evidence="1 2">
    <name type="scientific">Salinibacillus aidingensis</name>
    <dbReference type="NCBI Taxonomy" id="237684"/>
    <lineage>
        <taxon>Bacteria</taxon>
        <taxon>Bacillati</taxon>
        <taxon>Bacillota</taxon>
        <taxon>Bacilli</taxon>
        <taxon>Bacillales</taxon>
        <taxon>Bacillaceae</taxon>
        <taxon>Salinibacillus</taxon>
    </lineage>
</organism>
<dbReference type="Proteomes" id="UP001500880">
    <property type="component" value="Unassembled WGS sequence"/>
</dbReference>
<accession>A0ABN1BDT6</accession>
<dbReference type="RefSeq" id="WP_343841134.1">
    <property type="nucleotide sequence ID" value="NZ_BAAADO010000004.1"/>
</dbReference>
<dbReference type="Pfam" id="PF06289">
    <property type="entry name" value="FlbD"/>
    <property type="match status" value="1"/>
</dbReference>
<evidence type="ECO:0000313" key="2">
    <source>
        <dbReference type="Proteomes" id="UP001500880"/>
    </source>
</evidence>
<dbReference type="InterPro" id="IPR009384">
    <property type="entry name" value="SwrD-like"/>
</dbReference>
<keyword evidence="2" id="KW-1185">Reference proteome</keyword>
<reference evidence="1 2" key="1">
    <citation type="journal article" date="2019" name="Int. J. Syst. Evol. Microbiol.">
        <title>The Global Catalogue of Microorganisms (GCM) 10K type strain sequencing project: providing services to taxonomists for standard genome sequencing and annotation.</title>
        <authorList>
            <consortium name="The Broad Institute Genomics Platform"/>
            <consortium name="The Broad Institute Genome Sequencing Center for Infectious Disease"/>
            <person name="Wu L."/>
            <person name="Ma J."/>
        </authorList>
    </citation>
    <scope>NUCLEOTIDE SEQUENCE [LARGE SCALE GENOMIC DNA]</scope>
    <source>
        <strain evidence="1 2">JCM 12389</strain>
    </source>
</reference>
<proteinExistence type="predicted"/>
<gene>
    <name evidence="1" type="primary">swrD</name>
    <name evidence="1" type="ORF">GCM10008986_23020</name>
</gene>
<comment type="caution">
    <text evidence="1">The sequence shown here is derived from an EMBL/GenBank/DDBJ whole genome shotgun (WGS) entry which is preliminary data.</text>
</comment>
<sequence length="76" mass="8777">MIQVTRLNGESFVLNALYIEKIQNLPDTTITMISGKKYFVKEEKLEIAEKTAQFYKRIGLMGVQANLEESYEQKSD</sequence>
<name>A0ABN1BDT6_9BACI</name>
<dbReference type="PANTHER" id="PTHR39185:SF1">
    <property type="entry name" value="SWARMING MOTILITY PROTEIN SWRD"/>
    <property type="match status" value="1"/>
</dbReference>
<dbReference type="EMBL" id="BAAADO010000004">
    <property type="protein sequence ID" value="GAA0495645.1"/>
    <property type="molecule type" value="Genomic_DNA"/>
</dbReference>
<evidence type="ECO:0000313" key="1">
    <source>
        <dbReference type="EMBL" id="GAA0495645.1"/>
    </source>
</evidence>
<dbReference type="PANTHER" id="PTHR39185">
    <property type="entry name" value="SWARMING MOTILITY PROTEIN SWRD"/>
    <property type="match status" value="1"/>
</dbReference>